<dbReference type="STRING" id="1120995.SAMN02745245_00738"/>
<evidence type="ECO:0000313" key="2">
    <source>
        <dbReference type="EMBL" id="SHH17460.1"/>
    </source>
</evidence>
<dbReference type="PROSITE" id="PS51186">
    <property type="entry name" value="GNAT"/>
    <property type="match status" value="1"/>
</dbReference>
<keyword evidence="3" id="KW-1185">Reference proteome</keyword>
<dbReference type="Proteomes" id="UP000184032">
    <property type="component" value="Unassembled WGS sequence"/>
</dbReference>
<dbReference type="Gene3D" id="3.40.630.30">
    <property type="match status" value="1"/>
</dbReference>
<dbReference type="EMBL" id="FQXI01000003">
    <property type="protein sequence ID" value="SHH17460.1"/>
    <property type="molecule type" value="Genomic_DNA"/>
</dbReference>
<dbReference type="GO" id="GO:0016747">
    <property type="term" value="F:acyltransferase activity, transferring groups other than amino-acyl groups"/>
    <property type="evidence" value="ECO:0007669"/>
    <property type="project" value="InterPro"/>
</dbReference>
<proteinExistence type="predicted"/>
<sequence>MEKNIVYRNLSDGPVEICRDICNELLEYQASKAFKLKEVLSSMNFENRLKLSFDSASEKFLLVTLNGNEPIGYVYCTAEIVEEDDIFEKPIWAREFPDEYEGLYPKNLKTPSKIATLNNLYVKPEYQGLNIGKTLIEEAMKWIYSLNNLDYIFVYISNGNNVEELYKKYGFVFNHSVYNGFISAYVIKP</sequence>
<dbReference type="Pfam" id="PF13508">
    <property type="entry name" value="Acetyltransf_7"/>
    <property type="match status" value="1"/>
</dbReference>
<dbReference type="InterPro" id="IPR016181">
    <property type="entry name" value="Acyl_CoA_acyltransferase"/>
</dbReference>
<feature type="domain" description="N-acetyltransferase" evidence="1">
    <location>
        <begin position="5"/>
        <end position="189"/>
    </location>
</feature>
<accession>A0A1M5QUM6</accession>
<protein>
    <submittedName>
        <fullName evidence="2">Acetyltransferase (GNAT) family protein</fullName>
    </submittedName>
</protein>
<dbReference type="OrthoDB" id="87541at2"/>
<evidence type="ECO:0000259" key="1">
    <source>
        <dbReference type="PROSITE" id="PS51186"/>
    </source>
</evidence>
<dbReference type="SUPFAM" id="SSF55729">
    <property type="entry name" value="Acyl-CoA N-acyltransferases (Nat)"/>
    <property type="match status" value="1"/>
</dbReference>
<gene>
    <name evidence="2" type="ORF">SAMN02745245_00738</name>
</gene>
<dbReference type="AlphaFoldDB" id="A0A1M5QUM6"/>
<organism evidence="2 3">
    <name type="scientific">Anaerosphaera aminiphila DSM 21120</name>
    <dbReference type="NCBI Taxonomy" id="1120995"/>
    <lineage>
        <taxon>Bacteria</taxon>
        <taxon>Bacillati</taxon>
        <taxon>Bacillota</taxon>
        <taxon>Tissierellia</taxon>
        <taxon>Tissierellales</taxon>
        <taxon>Peptoniphilaceae</taxon>
        <taxon>Anaerosphaera</taxon>
    </lineage>
</organism>
<dbReference type="CDD" id="cd04301">
    <property type="entry name" value="NAT_SF"/>
    <property type="match status" value="1"/>
</dbReference>
<keyword evidence="2" id="KW-0808">Transferase</keyword>
<name>A0A1M5QUM6_9FIRM</name>
<evidence type="ECO:0000313" key="3">
    <source>
        <dbReference type="Proteomes" id="UP000184032"/>
    </source>
</evidence>
<reference evidence="2 3" key="1">
    <citation type="submission" date="2016-11" db="EMBL/GenBank/DDBJ databases">
        <authorList>
            <person name="Jaros S."/>
            <person name="Januszkiewicz K."/>
            <person name="Wedrychowicz H."/>
        </authorList>
    </citation>
    <scope>NUCLEOTIDE SEQUENCE [LARGE SCALE GENOMIC DNA]</scope>
    <source>
        <strain evidence="2 3">DSM 21120</strain>
    </source>
</reference>
<dbReference type="RefSeq" id="WP_073183869.1">
    <property type="nucleotide sequence ID" value="NZ_FQXI01000003.1"/>
</dbReference>
<dbReference type="InterPro" id="IPR000182">
    <property type="entry name" value="GNAT_dom"/>
</dbReference>